<dbReference type="SMART" id="SM00477">
    <property type="entry name" value="NUC"/>
    <property type="match status" value="1"/>
</dbReference>
<sequence>MKVKMTSLNILNFVLIILTFLTTNPQAKVIHKKKELNVGEEVSKNDATVDQDENQLVRPRRSVVSKTIRDCYKKFVAGNQPPSGFRQDHTNIRYICQQVPGDPVTYYYSTMFDLNYGIPVYSAYVVLQKQASQFGKVHRTGREEWRQEPASDLTYIDEKIYDKGHLLPAMTYSFSEAYMLSTFTYTNAVPQISGFNRGQWAQYEKRIRQYATRECSPNGGDLYLITGISEVSLHCDGGGATQEIPMKVLKPSGDAISIPRSMWTAGCCIAPSRGVLGAFAVIGNNLKDKKKVFISQVKMTKLQDFLLIGVEGFGGTDINLFPANPGCSDPLKRVNLKSMPKELCPT</sequence>
<dbReference type="Proteomes" id="UP001249851">
    <property type="component" value="Unassembled WGS sequence"/>
</dbReference>
<feature type="domain" description="ENPP1-3/EXOG-like endonuclease/phosphodiesterase" evidence="2">
    <location>
        <begin position="105"/>
        <end position="300"/>
    </location>
</feature>
<evidence type="ECO:0000256" key="1">
    <source>
        <dbReference type="SAM" id="SignalP"/>
    </source>
</evidence>
<dbReference type="PANTHER" id="PTHR21472:SF30">
    <property type="entry name" value="ENDONUCLEASE DOMAIN-CONTAINING 1 PROTEIN-RELATED"/>
    <property type="match status" value="1"/>
</dbReference>
<keyword evidence="5" id="KW-1185">Reference proteome</keyword>
<dbReference type="PANTHER" id="PTHR21472">
    <property type="entry name" value="ENDONUCLEASE DOMAIN-CONTAINING 1 PROTEIN ENDOD1"/>
    <property type="match status" value="1"/>
</dbReference>
<dbReference type="GO" id="GO:0016787">
    <property type="term" value="F:hydrolase activity"/>
    <property type="evidence" value="ECO:0007669"/>
    <property type="project" value="InterPro"/>
</dbReference>
<dbReference type="SMART" id="SM00892">
    <property type="entry name" value="Endonuclease_NS"/>
    <property type="match status" value="1"/>
</dbReference>
<dbReference type="Gene3D" id="3.40.570.10">
    <property type="entry name" value="Extracellular Endonuclease, subunit A"/>
    <property type="match status" value="1"/>
</dbReference>
<dbReference type="InterPro" id="IPR044929">
    <property type="entry name" value="DNA/RNA_non-sp_Endonuclease_sf"/>
</dbReference>
<dbReference type="InterPro" id="IPR044925">
    <property type="entry name" value="His-Me_finger_sf"/>
</dbReference>
<evidence type="ECO:0000313" key="4">
    <source>
        <dbReference type="EMBL" id="KAK2548834.1"/>
    </source>
</evidence>
<dbReference type="GO" id="GO:0046872">
    <property type="term" value="F:metal ion binding"/>
    <property type="evidence" value="ECO:0007669"/>
    <property type="project" value="InterPro"/>
</dbReference>
<dbReference type="InterPro" id="IPR020821">
    <property type="entry name" value="ENPP1-3/EXOG-like_nuc-like"/>
</dbReference>
<dbReference type="Pfam" id="PF01223">
    <property type="entry name" value="Endonuclease_NS"/>
    <property type="match status" value="1"/>
</dbReference>
<dbReference type="GO" id="GO:0003676">
    <property type="term" value="F:nucleic acid binding"/>
    <property type="evidence" value="ECO:0007669"/>
    <property type="project" value="InterPro"/>
</dbReference>
<evidence type="ECO:0000259" key="3">
    <source>
        <dbReference type="SMART" id="SM00892"/>
    </source>
</evidence>
<feature type="domain" description="DNA/RNA non-specific endonuclease/pyrophosphatase/phosphodiesterase" evidence="3">
    <location>
        <begin position="104"/>
        <end position="311"/>
    </location>
</feature>
<feature type="signal peptide" evidence="1">
    <location>
        <begin position="1"/>
        <end position="27"/>
    </location>
</feature>
<name>A0AAD9PTJ4_ACRCE</name>
<evidence type="ECO:0000259" key="2">
    <source>
        <dbReference type="SMART" id="SM00477"/>
    </source>
</evidence>
<accession>A0AAD9PTJ4</accession>
<organism evidence="4 5">
    <name type="scientific">Acropora cervicornis</name>
    <name type="common">Staghorn coral</name>
    <dbReference type="NCBI Taxonomy" id="6130"/>
    <lineage>
        <taxon>Eukaryota</taxon>
        <taxon>Metazoa</taxon>
        <taxon>Cnidaria</taxon>
        <taxon>Anthozoa</taxon>
        <taxon>Hexacorallia</taxon>
        <taxon>Scleractinia</taxon>
        <taxon>Astrocoeniina</taxon>
        <taxon>Acroporidae</taxon>
        <taxon>Acropora</taxon>
    </lineage>
</organism>
<dbReference type="EMBL" id="JARQWQ010000137">
    <property type="protein sequence ID" value="KAK2548834.1"/>
    <property type="molecule type" value="Genomic_DNA"/>
</dbReference>
<dbReference type="InterPro" id="IPR039015">
    <property type="entry name" value="ENDOD1"/>
</dbReference>
<dbReference type="AlphaFoldDB" id="A0AAD9PTJ4"/>
<keyword evidence="1" id="KW-0732">Signal</keyword>
<comment type="caution">
    <text evidence="4">The sequence shown here is derived from an EMBL/GenBank/DDBJ whole genome shotgun (WGS) entry which is preliminary data.</text>
</comment>
<reference evidence="4" key="2">
    <citation type="journal article" date="2023" name="Science">
        <title>Genomic signatures of disease resistance in endangered staghorn corals.</title>
        <authorList>
            <person name="Vollmer S.V."/>
            <person name="Selwyn J.D."/>
            <person name="Despard B.A."/>
            <person name="Roesel C.L."/>
        </authorList>
    </citation>
    <scope>NUCLEOTIDE SEQUENCE</scope>
    <source>
        <strain evidence="4">K2</strain>
    </source>
</reference>
<dbReference type="InterPro" id="IPR001604">
    <property type="entry name" value="Endo_G_ENPP1-like_dom"/>
</dbReference>
<protein>
    <submittedName>
        <fullName evidence="4">Uncharacterized protein</fullName>
    </submittedName>
</protein>
<reference evidence="4" key="1">
    <citation type="journal article" date="2023" name="G3 (Bethesda)">
        <title>Whole genome assembly and annotation of the endangered Caribbean coral Acropora cervicornis.</title>
        <authorList>
            <person name="Selwyn J.D."/>
            <person name="Vollmer S.V."/>
        </authorList>
    </citation>
    <scope>NUCLEOTIDE SEQUENCE</scope>
    <source>
        <strain evidence="4">K2</strain>
    </source>
</reference>
<proteinExistence type="predicted"/>
<feature type="chain" id="PRO_5042012931" evidence="1">
    <location>
        <begin position="28"/>
        <end position="346"/>
    </location>
</feature>
<gene>
    <name evidence="4" type="ORF">P5673_030877</name>
</gene>
<evidence type="ECO:0000313" key="5">
    <source>
        <dbReference type="Proteomes" id="UP001249851"/>
    </source>
</evidence>
<dbReference type="SUPFAM" id="SSF54060">
    <property type="entry name" value="His-Me finger endonucleases"/>
    <property type="match status" value="1"/>
</dbReference>